<dbReference type="KEGG" id="cvc:BKX93_20590"/>
<dbReference type="PANTHER" id="PTHR30472:SF25">
    <property type="entry name" value="ABC TRANSPORTER PERMEASE PROTEIN MJ0876-RELATED"/>
    <property type="match status" value="1"/>
</dbReference>
<dbReference type="Gene3D" id="1.10.3470.10">
    <property type="entry name" value="ABC transporter involved in vitamin B12 uptake, BtuC"/>
    <property type="match status" value="1"/>
</dbReference>
<dbReference type="GO" id="GO:0033214">
    <property type="term" value="P:siderophore-iron import into cell"/>
    <property type="evidence" value="ECO:0007669"/>
    <property type="project" value="TreeGrafter"/>
</dbReference>
<evidence type="ECO:0000313" key="9">
    <source>
        <dbReference type="EMBL" id="AOZ52160.1"/>
    </source>
</evidence>
<dbReference type="GO" id="GO:0005886">
    <property type="term" value="C:plasma membrane"/>
    <property type="evidence" value="ECO:0007669"/>
    <property type="project" value="UniProtKB-SubCell"/>
</dbReference>
<evidence type="ECO:0000256" key="2">
    <source>
        <dbReference type="ARBA" id="ARBA00007935"/>
    </source>
</evidence>
<evidence type="ECO:0000256" key="4">
    <source>
        <dbReference type="ARBA" id="ARBA00022475"/>
    </source>
</evidence>
<dbReference type="InterPro" id="IPR037294">
    <property type="entry name" value="ABC_BtuC-like"/>
</dbReference>
<dbReference type="GO" id="GO:0022857">
    <property type="term" value="F:transmembrane transporter activity"/>
    <property type="evidence" value="ECO:0007669"/>
    <property type="project" value="InterPro"/>
</dbReference>
<feature type="transmembrane region" description="Helical" evidence="8">
    <location>
        <begin position="328"/>
        <end position="349"/>
    </location>
</feature>
<evidence type="ECO:0000313" key="10">
    <source>
        <dbReference type="Proteomes" id="UP000178776"/>
    </source>
</evidence>
<dbReference type="SUPFAM" id="SSF81345">
    <property type="entry name" value="ABC transporter involved in vitamin B12 uptake, BtuC"/>
    <property type="match status" value="1"/>
</dbReference>
<dbReference type="CDD" id="cd06550">
    <property type="entry name" value="TM_ABC_iron-siderophores_like"/>
    <property type="match status" value="1"/>
</dbReference>
<reference evidence="9 10" key="1">
    <citation type="submission" date="2016-10" db="EMBL/GenBank/DDBJ databases">
        <title>Chromobacterium muskegensis sp. nov., an insecticidal bacterium isolated from Sphagnum bogs.</title>
        <authorList>
            <person name="Sparks M.E."/>
            <person name="Blackburn M.B."/>
            <person name="Gundersen-Rindal D.E."/>
            <person name="Mitchell A."/>
            <person name="Farrar R."/>
            <person name="Kuhar D."/>
        </authorList>
    </citation>
    <scope>NUCLEOTIDE SEQUENCE [LARGE SCALE GENOMIC DNA]</scope>
    <source>
        <strain evidence="9 10">21-1</strain>
    </source>
</reference>
<evidence type="ECO:0000256" key="8">
    <source>
        <dbReference type="SAM" id="Phobius"/>
    </source>
</evidence>
<feature type="transmembrane region" description="Helical" evidence="8">
    <location>
        <begin position="172"/>
        <end position="194"/>
    </location>
</feature>
<feature type="transmembrane region" description="Helical" evidence="8">
    <location>
        <begin position="214"/>
        <end position="233"/>
    </location>
</feature>
<feature type="transmembrane region" description="Helical" evidence="8">
    <location>
        <begin position="118"/>
        <end position="136"/>
    </location>
</feature>
<evidence type="ECO:0000256" key="5">
    <source>
        <dbReference type="ARBA" id="ARBA00022692"/>
    </source>
</evidence>
<evidence type="ECO:0000256" key="6">
    <source>
        <dbReference type="ARBA" id="ARBA00022989"/>
    </source>
</evidence>
<evidence type="ECO:0000256" key="1">
    <source>
        <dbReference type="ARBA" id="ARBA00004651"/>
    </source>
</evidence>
<evidence type="ECO:0000256" key="3">
    <source>
        <dbReference type="ARBA" id="ARBA00022448"/>
    </source>
</evidence>
<feature type="transmembrane region" description="Helical" evidence="8">
    <location>
        <begin position="79"/>
        <end position="97"/>
    </location>
</feature>
<proteinExistence type="inferred from homology"/>
<gene>
    <name evidence="9" type="ORF">BKX93_20590</name>
</gene>
<feature type="transmembrane region" description="Helical" evidence="8">
    <location>
        <begin position="301"/>
        <end position="321"/>
    </location>
</feature>
<feature type="transmembrane region" description="Helical" evidence="8">
    <location>
        <begin position="266"/>
        <end position="289"/>
    </location>
</feature>
<dbReference type="AlphaFoldDB" id="A0A1D9LLI5"/>
<dbReference type="GeneID" id="68843602"/>
<dbReference type="RefSeq" id="WP_070981154.1">
    <property type="nucleotide sequence ID" value="NZ_CP017707.1"/>
</dbReference>
<dbReference type="Proteomes" id="UP000178776">
    <property type="component" value="Chromosome"/>
</dbReference>
<keyword evidence="7 8" id="KW-0472">Membrane</keyword>
<dbReference type="EMBL" id="CP017707">
    <property type="protein sequence ID" value="AOZ52160.1"/>
    <property type="molecule type" value="Genomic_DNA"/>
</dbReference>
<evidence type="ECO:0000256" key="7">
    <source>
        <dbReference type="ARBA" id="ARBA00023136"/>
    </source>
</evidence>
<dbReference type="STRING" id="1108595.BKX93_20590"/>
<sequence length="355" mass="37260">MSESALPPLTAAAVSGDYRRALLRRLLLVAGLLALLALSLSLDVATGASGMPLAEFWRTLLEPSAADPATAVIVWDIRLPYALIAVGAGLALGLAGAEMQTVLHNPLADPFTLGLQPAAAFGAALALLLGISLPGIPASWMLPVNAFVFALGSALLLDLVARWTRMAASGVVLFGIALFFSFNALVSLLQFVSTADALQDLVFWLMGSLSRADWPKIGLIFAAFALILPWSLANSWRLTALRLGEDRAASFGIDVRRLRLTSLLRASLLTALAVAFVGTIGFIGLIAPHIARKLVGEDHRFYLPVSALTGAAILSMASVVTKNLIPGVIVPVGIVTALVGIPFFIVIVLRNGGRT</sequence>
<organism evidence="9 10">
    <name type="scientific">Chromobacterium vaccinii</name>
    <dbReference type="NCBI Taxonomy" id="1108595"/>
    <lineage>
        <taxon>Bacteria</taxon>
        <taxon>Pseudomonadati</taxon>
        <taxon>Pseudomonadota</taxon>
        <taxon>Betaproteobacteria</taxon>
        <taxon>Neisseriales</taxon>
        <taxon>Chromobacteriaceae</taxon>
        <taxon>Chromobacterium</taxon>
    </lineage>
</organism>
<keyword evidence="3" id="KW-0813">Transport</keyword>
<dbReference type="PANTHER" id="PTHR30472">
    <property type="entry name" value="FERRIC ENTEROBACTIN TRANSPORT SYSTEM PERMEASE PROTEIN"/>
    <property type="match status" value="1"/>
</dbReference>
<dbReference type="FunFam" id="1.10.3470.10:FF:000001">
    <property type="entry name" value="Vitamin B12 ABC transporter permease BtuC"/>
    <property type="match status" value="1"/>
</dbReference>
<dbReference type="Pfam" id="PF01032">
    <property type="entry name" value="FecCD"/>
    <property type="match status" value="1"/>
</dbReference>
<feature type="transmembrane region" description="Helical" evidence="8">
    <location>
        <begin position="142"/>
        <end position="160"/>
    </location>
</feature>
<comment type="similarity">
    <text evidence="2">Belongs to the binding-protein-dependent transport system permease family. FecCD subfamily.</text>
</comment>
<keyword evidence="6 8" id="KW-1133">Transmembrane helix</keyword>
<keyword evidence="5 8" id="KW-0812">Transmembrane</keyword>
<comment type="subcellular location">
    <subcellularLocation>
        <location evidence="1">Cell membrane</location>
        <topology evidence="1">Multi-pass membrane protein</topology>
    </subcellularLocation>
</comment>
<keyword evidence="4" id="KW-1003">Cell membrane</keyword>
<name>A0A1D9LLI5_9NEIS</name>
<dbReference type="InterPro" id="IPR000522">
    <property type="entry name" value="ABC_transptr_permease_BtuC"/>
</dbReference>
<accession>A0A1D9LLI5</accession>
<protein>
    <submittedName>
        <fullName evidence="9">Iron-siderophore ABC transporter permease</fullName>
    </submittedName>
</protein>